<feature type="binding site" evidence="2">
    <location>
        <position position="470"/>
    </location>
    <ligand>
        <name>Mg(2+)</name>
        <dbReference type="ChEBI" id="CHEBI:18420"/>
    </ligand>
</feature>
<dbReference type="RefSeq" id="WP_069401105.1">
    <property type="nucleotide sequence ID" value="NZ_MIHC01000025.1"/>
</dbReference>
<dbReference type="InterPro" id="IPR029014">
    <property type="entry name" value="NiFe-Hase_large"/>
</dbReference>
<feature type="binding site" evidence="2">
    <location>
        <position position="198"/>
    </location>
    <ligand>
        <name>Mg(2+)</name>
        <dbReference type="ChEBI" id="CHEBI:18420"/>
    </ligand>
</feature>
<dbReference type="GO" id="GO:0016651">
    <property type="term" value="F:oxidoreductase activity, acting on NAD(P)H"/>
    <property type="evidence" value="ECO:0007669"/>
    <property type="project" value="InterPro"/>
</dbReference>
<gene>
    <name evidence="4" type="ORF">BHQ21_15165</name>
</gene>
<keyword evidence="2" id="KW-0479">Metal-binding</keyword>
<comment type="caution">
    <text evidence="4">The sequence shown here is derived from an EMBL/GenBank/DDBJ whole genome shotgun (WGS) entry which is preliminary data.</text>
</comment>
<dbReference type="InterPro" id="IPR037232">
    <property type="entry name" value="NADH_quin_OxRdtase_su_C/D-like"/>
</dbReference>
<dbReference type="InterPro" id="IPR001135">
    <property type="entry name" value="NADH_Q_OxRdtase_suD"/>
</dbReference>
<dbReference type="PANTHER" id="PTHR43485">
    <property type="entry name" value="HYDROGENASE-4 COMPONENT G"/>
    <property type="match status" value="1"/>
</dbReference>
<dbReference type="Pfam" id="PF00346">
    <property type="entry name" value="Complex1_49kDa"/>
    <property type="match status" value="1"/>
</dbReference>
<dbReference type="Pfam" id="PF00374">
    <property type="entry name" value="NiFeSe_Hases"/>
    <property type="match status" value="1"/>
</dbReference>
<dbReference type="SUPFAM" id="SSF56762">
    <property type="entry name" value="HydB/Nqo4-like"/>
    <property type="match status" value="1"/>
</dbReference>
<feature type="domain" description="NADH-quinone oxidoreductase subunit D" evidence="3">
    <location>
        <begin position="285"/>
        <end position="420"/>
    </location>
</feature>
<dbReference type="InterPro" id="IPR001501">
    <property type="entry name" value="Ni-dep_hyd_lsu"/>
</dbReference>
<proteinExistence type="predicted"/>
<dbReference type="PANTHER" id="PTHR43485:SF1">
    <property type="entry name" value="FORMATE HYDROGENLYASE SUBUNIT 5-RELATED"/>
    <property type="match status" value="1"/>
</dbReference>
<dbReference type="InterPro" id="IPR052197">
    <property type="entry name" value="ComplexI_49kDa-like"/>
</dbReference>
<dbReference type="GO" id="GO:0016151">
    <property type="term" value="F:nickel cation binding"/>
    <property type="evidence" value="ECO:0007669"/>
    <property type="project" value="InterPro"/>
</dbReference>
<dbReference type="EMBL" id="MIHC01000025">
    <property type="protein sequence ID" value="ODR05106.1"/>
    <property type="molecule type" value="Genomic_DNA"/>
</dbReference>
<evidence type="ECO:0000259" key="3">
    <source>
        <dbReference type="Pfam" id="PF00346"/>
    </source>
</evidence>
<reference evidence="5" key="1">
    <citation type="submission" date="2016-09" db="EMBL/GenBank/DDBJ databases">
        <authorList>
            <person name="Greninger A.L."/>
            <person name="Jerome K.R."/>
            <person name="Mcnair B."/>
            <person name="Wallis C."/>
            <person name="Fang F."/>
        </authorList>
    </citation>
    <scope>NUCLEOTIDE SEQUENCE [LARGE SCALE GENOMIC DNA]</scope>
    <source>
        <strain evidence="5">BC1_M4</strain>
    </source>
</reference>
<evidence type="ECO:0000256" key="2">
    <source>
        <dbReference type="PIRSR" id="PIRSR601501-1"/>
    </source>
</evidence>
<dbReference type="AlphaFoldDB" id="A0A1E3SSI2"/>
<accession>A0A1E3SSI2</accession>
<dbReference type="Gene3D" id="1.10.645.10">
    <property type="entry name" value="Cytochrome-c3 Hydrogenase, chain B"/>
    <property type="match status" value="1"/>
</dbReference>
<evidence type="ECO:0000313" key="5">
    <source>
        <dbReference type="Proteomes" id="UP000094224"/>
    </source>
</evidence>
<evidence type="ECO:0000313" key="4">
    <source>
        <dbReference type="EMBL" id="ODR05106.1"/>
    </source>
</evidence>
<dbReference type="GO" id="GO:0048038">
    <property type="term" value="F:quinone binding"/>
    <property type="evidence" value="ECO:0007669"/>
    <property type="project" value="InterPro"/>
</dbReference>
<organism evidence="4 5">
    <name type="scientific">Mycobacterium sherrisii</name>
    <dbReference type="NCBI Taxonomy" id="243061"/>
    <lineage>
        <taxon>Bacteria</taxon>
        <taxon>Bacillati</taxon>
        <taxon>Actinomycetota</taxon>
        <taxon>Actinomycetes</taxon>
        <taxon>Mycobacteriales</taxon>
        <taxon>Mycobacteriaceae</taxon>
        <taxon>Mycobacterium</taxon>
        <taxon>Mycobacterium simiae complex</taxon>
    </lineage>
</organism>
<dbReference type="SUPFAM" id="SSF143243">
    <property type="entry name" value="Nqo5-like"/>
    <property type="match status" value="1"/>
</dbReference>
<name>A0A1E3SSI2_9MYCO</name>
<keyword evidence="1" id="KW-0560">Oxidoreductase</keyword>
<dbReference type="Proteomes" id="UP000094224">
    <property type="component" value="Unassembled WGS sequence"/>
</dbReference>
<dbReference type="GO" id="GO:0051287">
    <property type="term" value="F:NAD binding"/>
    <property type="evidence" value="ECO:0007669"/>
    <property type="project" value="InterPro"/>
</dbReference>
<evidence type="ECO:0000256" key="1">
    <source>
        <dbReference type="ARBA" id="ARBA00023002"/>
    </source>
</evidence>
<protein>
    <recommendedName>
        <fullName evidence="3">NADH-quinone oxidoreductase subunit D domain-containing protein</fullName>
    </recommendedName>
</protein>
<sequence>MTDVDRATWQAILPSQTRVVQANGVVRVTVPIDLLPATVQQLGASARLADMFADHQPHADPVVRLVWALDVDAHRYLVTETDCPTEEYPSLSSVEPAAFVEECEIYEQFGLRPADGGPLNRVALPPHVDANFPRLGRTPPRDAADIRAPHTVGGAAFEFPFGPVRAAGFESLYYGLVTSGEEVVDLYLFTWHKYRGIEWRIRGMQPRQALFLVERAEGLSAASHAWAFAAAIEKALRISVAPAASRIRAAAVELERIYNHVAAIAALCQSTGLAVAQAQIEVILEQLLRIGARFFGHRYLFGVIDIGGVTRGVDLRGLSTETRAVCADLRDATDALNSTNSFLDRLEATGLITTSQASSLGLVGPVARASGLAVDTRCDHLQPPYDEYPVDVACADSGDVRARYHVFLAEINAAVRLIKDLAVPDCDVDVQPAAIPVSAGSGLGWAESPRGEALAWVELDSDGRIRRGRLRPAAVRNWRAFGDGARSQNVFTDIPIIEASFWLTAAGRAR</sequence>
<keyword evidence="5" id="KW-1185">Reference proteome</keyword>
<keyword evidence="2" id="KW-0460">Magnesium</keyword>